<feature type="transmembrane region" description="Helical" evidence="1">
    <location>
        <begin position="26"/>
        <end position="49"/>
    </location>
</feature>
<name>A0A0K1QCM1_9BACT</name>
<protein>
    <recommendedName>
        <fullName evidence="4">DUF304 domain-containing protein</fullName>
    </recommendedName>
</protein>
<evidence type="ECO:0008006" key="4">
    <source>
        <dbReference type="Google" id="ProtNLM"/>
    </source>
</evidence>
<dbReference type="STRING" id="1391654.AKJ09_10136"/>
<evidence type="ECO:0000313" key="3">
    <source>
        <dbReference type="Proteomes" id="UP000064967"/>
    </source>
</evidence>
<feature type="transmembrane region" description="Helical" evidence="1">
    <location>
        <begin position="55"/>
        <end position="77"/>
    </location>
</feature>
<feature type="transmembrane region" description="Helical" evidence="1">
    <location>
        <begin position="238"/>
        <end position="263"/>
    </location>
</feature>
<keyword evidence="1" id="KW-1133">Transmembrane helix</keyword>
<dbReference type="KEGG" id="llu:AKJ09_10136"/>
<proteinExistence type="predicted"/>
<gene>
    <name evidence="2" type="ORF">AKJ09_10136</name>
</gene>
<sequence length="374" mass="40615">MGGARDSLFGEQIVWTGGPKVTTVPVLFKVVSAVATTVSLVTLAFAIVVARGLQLPVGGLLTFSAWCATIALGAWRLPLWFRASARYIVTEQHVIWQRGRLRRSIDRNAISYAVIRWHEGVPGVGDLVLERAVPTGALRRTLSVTLADVEAPDRLWAIVRGLTPSAPLGDGTRPLAQRLDDGERVLWTDRPHASRWTTRRVATAVCATATAATVILLLSRTVPPIARMLRLHALSPIVSGVLVAAVGLGMLLLASVALWIGYASVVRPVRLARATRYFVTDRRVLIRRGSEELHLDRQRIAYVITAPWREGDARRDLFLVLDGPQARAFSPSGAFGGGDEQRLVPMFAAIEDADTASELLHVSRISLSGARQAA</sequence>
<dbReference type="Proteomes" id="UP000064967">
    <property type="component" value="Chromosome"/>
</dbReference>
<keyword evidence="1" id="KW-0472">Membrane</keyword>
<accession>A0A0K1QCM1</accession>
<evidence type="ECO:0000313" key="2">
    <source>
        <dbReference type="EMBL" id="AKV03473.1"/>
    </source>
</evidence>
<keyword evidence="3" id="KW-1185">Reference proteome</keyword>
<dbReference type="AlphaFoldDB" id="A0A0K1QCM1"/>
<feature type="transmembrane region" description="Helical" evidence="1">
    <location>
        <begin position="201"/>
        <end position="218"/>
    </location>
</feature>
<reference evidence="2 3" key="1">
    <citation type="submission" date="2015-08" db="EMBL/GenBank/DDBJ databases">
        <authorList>
            <person name="Babu N.S."/>
            <person name="Beckwith C.J."/>
            <person name="Beseler K.G."/>
            <person name="Brison A."/>
            <person name="Carone J.V."/>
            <person name="Caskin T.P."/>
            <person name="Diamond M."/>
            <person name="Durham M.E."/>
            <person name="Foxe J.M."/>
            <person name="Go M."/>
            <person name="Henderson B.A."/>
            <person name="Jones I.B."/>
            <person name="McGettigan J.A."/>
            <person name="Micheletti S.J."/>
            <person name="Nasrallah M.E."/>
            <person name="Ortiz D."/>
            <person name="Piller C.R."/>
            <person name="Privatt S.R."/>
            <person name="Schneider S.L."/>
            <person name="Sharp S."/>
            <person name="Smith T.C."/>
            <person name="Stanton J.D."/>
            <person name="Ullery H.E."/>
            <person name="Wilson R.J."/>
            <person name="Serrano M.G."/>
            <person name="Buck G."/>
            <person name="Lee V."/>
            <person name="Wang Y."/>
            <person name="Carvalho R."/>
            <person name="Voegtly L."/>
            <person name="Shi R."/>
            <person name="Duckworth R."/>
            <person name="Johnson A."/>
            <person name="Loviza R."/>
            <person name="Walstead R."/>
            <person name="Shah Z."/>
            <person name="Kiflezghi M."/>
            <person name="Wade K."/>
            <person name="Ball S.L."/>
            <person name="Bradley K.W."/>
            <person name="Asai D.J."/>
            <person name="Bowman C.A."/>
            <person name="Russell D.A."/>
            <person name="Pope W.H."/>
            <person name="Jacobs-Sera D."/>
            <person name="Hendrix R.W."/>
            <person name="Hatfull G.F."/>
        </authorList>
    </citation>
    <scope>NUCLEOTIDE SEQUENCE [LARGE SCALE GENOMIC DNA]</scope>
    <source>
        <strain evidence="2 3">DSM 27648</strain>
    </source>
</reference>
<evidence type="ECO:0000256" key="1">
    <source>
        <dbReference type="SAM" id="Phobius"/>
    </source>
</evidence>
<dbReference type="RefSeq" id="WP_205633975.1">
    <property type="nucleotide sequence ID" value="NZ_CP012333.1"/>
</dbReference>
<keyword evidence="1" id="KW-0812">Transmembrane</keyword>
<dbReference type="EMBL" id="CP012333">
    <property type="protein sequence ID" value="AKV03473.1"/>
    <property type="molecule type" value="Genomic_DNA"/>
</dbReference>
<organism evidence="2 3">
    <name type="scientific">Labilithrix luteola</name>
    <dbReference type="NCBI Taxonomy" id="1391654"/>
    <lineage>
        <taxon>Bacteria</taxon>
        <taxon>Pseudomonadati</taxon>
        <taxon>Myxococcota</taxon>
        <taxon>Polyangia</taxon>
        <taxon>Polyangiales</taxon>
        <taxon>Labilitrichaceae</taxon>
        <taxon>Labilithrix</taxon>
    </lineage>
</organism>